<dbReference type="Proteomes" id="UP000267798">
    <property type="component" value="Unassembled WGS sequence"/>
</dbReference>
<dbReference type="EMBL" id="QXQB01000001">
    <property type="protein sequence ID" value="RJX40675.1"/>
    <property type="molecule type" value="Genomic_DNA"/>
</dbReference>
<organism evidence="1 2">
    <name type="scientific">Paenibacillus pinisoli</name>
    <dbReference type="NCBI Taxonomy" id="1276110"/>
    <lineage>
        <taxon>Bacteria</taxon>
        <taxon>Bacillati</taxon>
        <taxon>Bacillota</taxon>
        <taxon>Bacilli</taxon>
        <taxon>Bacillales</taxon>
        <taxon>Paenibacillaceae</taxon>
        <taxon>Paenibacillus</taxon>
    </lineage>
</organism>
<dbReference type="OrthoDB" id="34339at2"/>
<evidence type="ECO:0000313" key="1">
    <source>
        <dbReference type="EMBL" id="RJX40675.1"/>
    </source>
</evidence>
<dbReference type="Pfam" id="PF01955">
    <property type="entry name" value="CbiZ"/>
    <property type="match status" value="1"/>
</dbReference>
<proteinExistence type="predicted"/>
<dbReference type="PANTHER" id="PTHR35336:SF5">
    <property type="entry name" value="ADENOSYLCOBINAMIDE AMIDOHYDROLASE"/>
    <property type="match status" value="1"/>
</dbReference>
<name>A0A3A6PHW5_9BACL</name>
<comment type="caution">
    <text evidence="1">The sequence shown here is derived from an EMBL/GenBank/DDBJ whole genome shotgun (WGS) entry which is preliminary data.</text>
</comment>
<dbReference type="AlphaFoldDB" id="A0A3A6PHW5"/>
<keyword evidence="2" id="KW-1185">Reference proteome</keyword>
<protein>
    <recommendedName>
        <fullName evidence="3">Adenosylcobinamide amidohydrolase</fullName>
    </recommendedName>
</protein>
<dbReference type="InterPro" id="IPR052209">
    <property type="entry name" value="CbiZ"/>
</dbReference>
<evidence type="ECO:0008006" key="3">
    <source>
        <dbReference type="Google" id="ProtNLM"/>
    </source>
</evidence>
<dbReference type="RefSeq" id="WP_120106482.1">
    <property type="nucleotide sequence ID" value="NZ_QXQB01000001.1"/>
</dbReference>
<dbReference type="InterPro" id="IPR002808">
    <property type="entry name" value="AdoCbi_amidolase"/>
</dbReference>
<evidence type="ECO:0000313" key="2">
    <source>
        <dbReference type="Proteomes" id="UP000267798"/>
    </source>
</evidence>
<reference evidence="1 2" key="1">
    <citation type="submission" date="2018-09" db="EMBL/GenBank/DDBJ databases">
        <title>Paenibacillus aracenensis nov. sp. isolated from a cave in southern Spain.</title>
        <authorList>
            <person name="Jurado V."/>
            <person name="Gutierrez-Patricio S."/>
            <person name="Gonzalez-Pimentel J.L."/>
            <person name="Miller A.Z."/>
            <person name="Laiz L."/>
            <person name="Saiz-Jimenez C."/>
        </authorList>
    </citation>
    <scope>NUCLEOTIDE SEQUENCE [LARGE SCALE GENOMIC DNA]</scope>
    <source>
        <strain evidence="1 2">JCM 19203</strain>
    </source>
</reference>
<gene>
    <name evidence="1" type="ORF">D3P09_01260</name>
</gene>
<sequence length="237" mass="25561">MAQPFRNGSRYVARHWKGVYAELKEDRIEVRLPHVCHTLSSAIWPGGFSRADGFVNWKVPLDYRCDDPVSDLRRRFGEWGFTPESTVGFLTAAKLTHASVMELEGDRFRLLCITTAGTRNAARAGVKREAYSAYAPGTINTILLLDARMTESAMVNAVITATEAKSAALQQLDIREIANGQLATGTTTDAVAIGVSQSAQWGAALHAYAGAATTIGCAIGEAVYETVLEAGATQHEV</sequence>
<dbReference type="PANTHER" id="PTHR35336">
    <property type="entry name" value="ADENOSYLCOBINAMIDE AMIDOHYDROLASE"/>
    <property type="match status" value="1"/>
</dbReference>
<accession>A0A3A6PHW5</accession>